<reference evidence="1 2" key="1">
    <citation type="submission" date="2014-08" db="EMBL/GenBank/DDBJ databases">
        <title>Clostridium innocuum, an unnegligible vancomycin-resistant pathogen causing extra-intestinal infections.</title>
        <authorList>
            <person name="Feng Y."/>
            <person name="Chiu C.-H."/>
        </authorList>
    </citation>
    <scope>NUCLEOTIDE SEQUENCE [LARGE SCALE GENOMIC DNA]</scope>
    <source>
        <strain evidence="1 2">AN88</strain>
    </source>
</reference>
<name>A0A099I9Y5_CLOIN</name>
<evidence type="ECO:0000313" key="2">
    <source>
        <dbReference type="Proteomes" id="UP000030008"/>
    </source>
</evidence>
<evidence type="ECO:0000313" key="1">
    <source>
        <dbReference type="EMBL" id="KGJ54485.1"/>
    </source>
</evidence>
<dbReference type="RefSeq" id="WP_044904040.1">
    <property type="nucleotide sequence ID" value="NZ_JQIF01000015.1"/>
</dbReference>
<organism evidence="1 2">
    <name type="scientific">Clostridium innocuum</name>
    <dbReference type="NCBI Taxonomy" id="1522"/>
    <lineage>
        <taxon>Bacteria</taxon>
        <taxon>Bacillati</taxon>
        <taxon>Bacillota</taxon>
        <taxon>Clostridia</taxon>
        <taxon>Eubacteriales</taxon>
        <taxon>Clostridiaceae</taxon>
        <taxon>Clostridium</taxon>
    </lineage>
</organism>
<sequence length="300" mass="35038">MDHLPAQEAKHVINLLSGLFLYAYRTKNKKAKVTMDNMEHLCHVGSTIVFRNEQSSRRLISQYLKLHPQLPKEDAACIARFQGCRKQQLYVMMYEQEYTFVMDRRGRTLYGVKGITDSLSFLLRNQTLPCMVQYAILPYKNHFILDSIGNTQAIADLSFVIELFEEYRGIAMEKGALLSEHETASFSVLERNMQEKKEELFSDFLNPLNAILWNAGQDQKNSFLELALTAWNLSYGSDKQAEEFFPRDVFRRYVKPLMEYRRTTFANVKFLIDRLEAPLEGETCMRVVEKKEIEQLELEL</sequence>
<gene>
    <name evidence="1" type="ORF">CIAN88_03265</name>
</gene>
<dbReference type="AlphaFoldDB" id="A0A099I9Y5"/>
<proteinExistence type="predicted"/>
<protein>
    <submittedName>
        <fullName evidence="1">Uncharacterized protein</fullName>
    </submittedName>
</protein>
<accession>A0A099I9Y5</accession>
<dbReference type="Proteomes" id="UP000030008">
    <property type="component" value="Unassembled WGS sequence"/>
</dbReference>
<dbReference type="EMBL" id="JQIF01000015">
    <property type="protein sequence ID" value="KGJ54485.1"/>
    <property type="molecule type" value="Genomic_DNA"/>
</dbReference>
<comment type="caution">
    <text evidence="1">The sequence shown here is derived from an EMBL/GenBank/DDBJ whole genome shotgun (WGS) entry which is preliminary data.</text>
</comment>